<keyword evidence="1" id="KW-1133">Transmembrane helix</keyword>
<comment type="caution">
    <text evidence="2">The sequence shown here is derived from an EMBL/GenBank/DDBJ whole genome shotgun (WGS) entry which is preliminary data.</text>
</comment>
<gene>
    <name evidence="2" type="ORF">AWC06_06990</name>
</gene>
<feature type="transmembrane region" description="Helical" evidence="1">
    <location>
        <begin position="105"/>
        <end position="127"/>
    </location>
</feature>
<evidence type="ECO:0000256" key="1">
    <source>
        <dbReference type="SAM" id="Phobius"/>
    </source>
</evidence>
<organism evidence="2 3">
    <name type="scientific">Mycobacterium fragae</name>
    <dbReference type="NCBI Taxonomy" id="1260918"/>
    <lineage>
        <taxon>Bacteria</taxon>
        <taxon>Bacillati</taxon>
        <taxon>Actinomycetota</taxon>
        <taxon>Actinomycetes</taxon>
        <taxon>Mycobacteriales</taxon>
        <taxon>Mycobacteriaceae</taxon>
        <taxon>Mycobacterium</taxon>
    </lineage>
</organism>
<dbReference type="STRING" id="1260918.AWC06_06990"/>
<sequence length="128" mass="13403">MNDENRDLKTEDRLAADTKPATAGDTERLRLWVNWVLALLTVPAAAAVMIFALGAVMSTAACSARACPNLGPGGIGFNFLFYGAPVVAAAAIVASFFTARRRWGIVVPICALALLIADITIVAVTVAQ</sequence>
<feature type="transmembrane region" description="Helical" evidence="1">
    <location>
        <begin position="79"/>
        <end position="99"/>
    </location>
</feature>
<dbReference type="AlphaFoldDB" id="A0A1X1V5D4"/>
<dbReference type="EMBL" id="LQOW01000004">
    <property type="protein sequence ID" value="ORV64285.1"/>
    <property type="molecule type" value="Genomic_DNA"/>
</dbReference>
<evidence type="ECO:0000313" key="3">
    <source>
        <dbReference type="Proteomes" id="UP000194000"/>
    </source>
</evidence>
<keyword evidence="3" id="KW-1185">Reference proteome</keyword>
<evidence type="ECO:0000313" key="2">
    <source>
        <dbReference type="EMBL" id="ORV64285.1"/>
    </source>
</evidence>
<keyword evidence="1" id="KW-0812">Transmembrane</keyword>
<keyword evidence="1" id="KW-0472">Membrane</keyword>
<dbReference type="Proteomes" id="UP000194000">
    <property type="component" value="Unassembled WGS sequence"/>
</dbReference>
<reference evidence="2 3" key="1">
    <citation type="submission" date="2016-01" db="EMBL/GenBank/DDBJ databases">
        <title>The new phylogeny of the genus Mycobacterium.</title>
        <authorList>
            <person name="Tarcisio F."/>
            <person name="Conor M."/>
            <person name="Antonella G."/>
            <person name="Elisabetta G."/>
            <person name="Giulia F.S."/>
            <person name="Sara T."/>
            <person name="Anna F."/>
            <person name="Clotilde B."/>
            <person name="Roberto B."/>
            <person name="Veronica D.S."/>
            <person name="Fabio R."/>
            <person name="Monica P."/>
            <person name="Olivier J."/>
            <person name="Enrico T."/>
            <person name="Nicola S."/>
        </authorList>
    </citation>
    <scope>NUCLEOTIDE SEQUENCE [LARGE SCALE GENOMIC DNA]</scope>
    <source>
        <strain evidence="2 3">DSM 45731</strain>
    </source>
</reference>
<proteinExistence type="predicted"/>
<dbReference type="RefSeq" id="WP_085194119.1">
    <property type="nucleotide sequence ID" value="NZ_JACKVI010000009.1"/>
</dbReference>
<feature type="transmembrane region" description="Helical" evidence="1">
    <location>
        <begin position="35"/>
        <end position="58"/>
    </location>
</feature>
<dbReference type="OrthoDB" id="4762660at2"/>
<name>A0A1X1V5D4_9MYCO</name>
<protein>
    <submittedName>
        <fullName evidence="2">Uncharacterized protein</fullName>
    </submittedName>
</protein>
<accession>A0A1X1V5D4</accession>